<dbReference type="SMART" id="SM00220">
    <property type="entry name" value="S_TKc"/>
    <property type="match status" value="1"/>
</dbReference>
<accession>A0A9P0NCK8</accession>
<dbReference type="SUPFAM" id="SSF50044">
    <property type="entry name" value="SH3-domain"/>
    <property type="match status" value="1"/>
</dbReference>
<evidence type="ECO:0000256" key="12">
    <source>
        <dbReference type="ARBA" id="ARBA00048329"/>
    </source>
</evidence>
<feature type="region of interest" description="Disordered" evidence="15">
    <location>
        <begin position="784"/>
        <end position="854"/>
    </location>
</feature>
<dbReference type="PANTHER" id="PTHR44329:SF293">
    <property type="entry name" value="MITOGEN-ACTIVATED PROTEIN KINASE KINASE KINASE"/>
    <property type="match status" value="1"/>
</dbReference>
<protein>
    <recommendedName>
        <fullName evidence="3">mitogen-activated protein kinase kinase kinase</fullName>
        <ecNumber evidence="3">2.7.11.25</ecNumber>
    </recommendedName>
</protein>
<dbReference type="EC" id="2.7.11.25" evidence="3"/>
<dbReference type="GO" id="GO:0004706">
    <property type="term" value="F:JUN kinase kinase kinase activity"/>
    <property type="evidence" value="ECO:0007669"/>
    <property type="project" value="TreeGrafter"/>
</dbReference>
<dbReference type="PROSITE" id="PS50011">
    <property type="entry name" value="PROTEIN_KINASE_DOM"/>
    <property type="match status" value="1"/>
</dbReference>
<dbReference type="SMART" id="SM00326">
    <property type="entry name" value="SH3"/>
    <property type="match status" value="1"/>
</dbReference>
<evidence type="ECO:0000256" key="11">
    <source>
        <dbReference type="ARBA" id="ARBA00047559"/>
    </source>
</evidence>
<dbReference type="CDD" id="cd11876">
    <property type="entry name" value="SH3_MLK"/>
    <property type="match status" value="1"/>
</dbReference>
<feature type="compositionally biased region" description="Polar residues" evidence="15">
    <location>
        <begin position="19"/>
        <end position="28"/>
    </location>
</feature>
<feature type="domain" description="SH3" evidence="16">
    <location>
        <begin position="64"/>
        <end position="128"/>
    </location>
</feature>
<dbReference type="PRINTS" id="PR00452">
    <property type="entry name" value="SH3DOMAIN"/>
</dbReference>
<dbReference type="Gene3D" id="1.10.510.10">
    <property type="entry name" value="Transferase(Phosphotransferase) domain 1"/>
    <property type="match status" value="1"/>
</dbReference>
<dbReference type="PROSITE" id="PS00108">
    <property type="entry name" value="PROTEIN_KINASE_ST"/>
    <property type="match status" value="1"/>
</dbReference>
<evidence type="ECO:0000256" key="9">
    <source>
        <dbReference type="ARBA" id="ARBA00022777"/>
    </source>
</evidence>
<evidence type="ECO:0000256" key="4">
    <source>
        <dbReference type="ARBA" id="ARBA00022443"/>
    </source>
</evidence>
<keyword evidence="6" id="KW-0808">Transferase</keyword>
<feature type="domain" description="Protein kinase" evidence="17">
    <location>
        <begin position="149"/>
        <end position="416"/>
    </location>
</feature>
<organism evidence="18 19">
    <name type="scientific">Aphis gossypii</name>
    <name type="common">Cotton aphid</name>
    <dbReference type="NCBI Taxonomy" id="80765"/>
    <lineage>
        <taxon>Eukaryota</taxon>
        <taxon>Metazoa</taxon>
        <taxon>Ecdysozoa</taxon>
        <taxon>Arthropoda</taxon>
        <taxon>Hexapoda</taxon>
        <taxon>Insecta</taxon>
        <taxon>Pterygota</taxon>
        <taxon>Neoptera</taxon>
        <taxon>Paraneoptera</taxon>
        <taxon>Hemiptera</taxon>
        <taxon>Sternorrhyncha</taxon>
        <taxon>Aphidomorpha</taxon>
        <taxon>Aphidoidea</taxon>
        <taxon>Aphididae</taxon>
        <taxon>Aphidini</taxon>
        <taxon>Aphis</taxon>
        <taxon>Aphis</taxon>
    </lineage>
</organism>
<dbReference type="InterPro" id="IPR036028">
    <property type="entry name" value="SH3-like_dom_sf"/>
</dbReference>
<dbReference type="CDD" id="cd14061">
    <property type="entry name" value="STKc_MLK"/>
    <property type="match status" value="1"/>
</dbReference>
<dbReference type="InterPro" id="IPR000719">
    <property type="entry name" value="Prot_kinase_dom"/>
</dbReference>
<dbReference type="PANTHER" id="PTHR44329">
    <property type="entry name" value="SERINE/THREONINE-PROTEIN KINASE TNNI3K-RELATED"/>
    <property type="match status" value="1"/>
</dbReference>
<evidence type="ECO:0000256" key="2">
    <source>
        <dbReference type="ARBA" id="ARBA00006529"/>
    </source>
</evidence>
<feature type="compositionally biased region" description="Low complexity" evidence="15">
    <location>
        <begin position="699"/>
        <end position="711"/>
    </location>
</feature>
<evidence type="ECO:0000256" key="10">
    <source>
        <dbReference type="ARBA" id="ARBA00022840"/>
    </source>
</evidence>
<feature type="region of interest" description="Disordered" evidence="15">
    <location>
        <begin position="551"/>
        <end position="574"/>
    </location>
</feature>
<evidence type="ECO:0000256" key="8">
    <source>
        <dbReference type="ARBA" id="ARBA00022741"/>
    </source>
</evidence>
<dbReference type="Gene3D" id="2.30.30.40">
    <property type="entry name" value="SH3 Domains"/>
    <property type="match status" value="1"/>
</dbReference>
<comment type="cofactor">
    <cofactor evidence="1">
        <name>Mg(2+)</name>
        <dbReference type="ChEBI" id="CHEBI:18420"/>
    </cofactor>
</comment>
<dbReference type="SUPFAM" id="SSF56112">
    <property type="entry name" value="Protein kinase-like (PK-like)"/>
    <property type="match status" value="1"/>
</dbReference>
<gene>
    <name evidence="18" type="ORF">APHIGO_LOCUS1870</name>
</gene>
<dbReference type="FunFam" id="1.10.510.10:FF:000076">
    <property type="entry name" value="Mitogen-activated protein kinase kinase kinase"/>
    <property type="match status" value="1"/>
</dbReference>
<feature type="region of interest" description="Disordered" evidence="15">
    <location>
        <begin position="675"/>
        <end position="711"/>
    </location>
</feature>
<dbReference type="InterPro" id="IPR001452">
    <property type="entry name" value="SH3_domain"/>
</dbReference>
<reference evidence="18" key="2">
    <citation type="submission" date="2022-10" db="EMBL/GenBank/DDBJ databases">
        <authorList>
            <consortium name="ENA_rothamsted_submissions"/>
            <consortium name="culmorum"/>
            <person name="King R."/>
        </authorList>
    </citation>
    <scope>NUCLEOTIDE SEQUENCE</scope>
</reference>
<feature type="compositionally biased region" description="Basic residues" evidence="15">
    <location>
        <begin position="820"/>
        <end position="836"/>
    </location>
</feature>
<dbReference type="InterPro" id="IPR008271">
    <property type="entry name" value="Ser/Thr_kinase_AS"/>
</dbReference>
<reference evidence="18" key="1">
    <citation type="submission" date="2022-02" db="EMBL/GenBank/DDBJ databases">
        <authorList>
            <person name="King R."/>
        </authorList>
    </citation>
    <scope>NUCLEOTIDE SEQUENCE</scope>
</reference>
<feature type="compositionally biased region" description="Low complexity" evidence="15">
    <location>
        <begin position="1090"/>
        <end position="1115"/>
    </location>
</feature>
<proteinExistence type="inferred from homology"/>
<comment type="catalytic activity">
    <reaction evidence="12">
        <text>L-seryl-[protein] + ATP = O-phospho-L-seryl-[protein] + ADP + H(+)</text>
        <dbReference type="Rhea" id="RHEA:17989"/>
        <dbReference type="Rhea" id="RHEA-COMP:9863"/>
        <dbReference type="Rhea" id="RHEA-COMP:11604"/>
        <dbReference type="ChEBI" id="CHEBI:15378"/>
        <dbReference type="ChEBI" id="CHEBI:29999"/>
        <dbReference type="ChEBI" id="CHEBI:30616"/>
        <dbReference type="ChEBI" id="CHEBI:83421"/>
        <dbReference type="ChEBI" id="CHEBI:456216"/>
        <dbReference type="EC" id="2.7.11.25"/>
    </reaction>
</comment>
<feature type="compositionally biased region" description="Polar residues" evidence="15">
    <location>
        <begin position="1049"/>
        <end position="1062"/>
    </location>
</feature>
<dbReference type="InterPro" id="IPR011009">
    <property type="entry name" value="Kinase-like_dom_sf"/>
</dbReference>
<feature type="binding site" evidence="14">
    <location>
        <position position="176"/>
    </location>
    <ligand>
        <name>ATP</name>
        <dbReference type="ChEBI" id="CHEBI:30616"/>
    </ligand>
</feature>
<dbReference type="EMBL" id="OU899034">
    <property type="protein sequence ID" value="CAH1712134.1"/>
    <property type="molecule type" value="Genomic_DNA"/>
</dbReference>
<name>A0A9P0NCK8_APHGO</name>
<keyword evidence="4 13" id="KW-0728">SH3 domain</keyword>
<dbReference type="GO" id="GO:0005524">
    <property type="term" value="F:ATP binding"/>
    <property type="evidence" value="ECO:0007669"/>
    <property type="project" value="UniProtKB-UniRule"/>
</dbReference>
<evidence type="ECO:0000259" key="17">
    <source>
        <dbReference type="PROSITE" id="PS50011"/>
    </source>
</evidence>
<feature type="region of interest" description="Disordered" evidence="15">
    <location>
        <begin position="1"/>
        <end position="28"/>
    </location>
</feature>
<dbReference type="PROSITE" id="PS00107">
    <property type="entry name" value="PROTEIN_KINASE_ATP"/>
    <property type="match status" value="1"/>
</dbReference>
<feature type="region of interest" description="Disordered" evidence="15">
    <location>
        <begin position="920"/>
        <end position="1115"/>
    </location>
</feature>
<feature type="compositionally biased region" description="Polar residues" evidence="15">
    <location>
        <begin position="1016"/>
        <end position="1031"/>
    </location>
</feature>
<dbReference type="PRINTS" id="PR00109">
    <property type="entry name" value="TYRKINASE"/>
</dbReference>
<dbReference type="Gene3D" id="3.30.200.20">
    <property type="entry name" value="Phosphorylase Kinase, domain 1"/>
    <property type="match status" value="1"/>
</dbReference>
<dbReference type="Proteomes" id="UP001154329">
    <property type="component" value="Chromosome 1"/>
</dbReference>
<dbReference type="Pfam" id="PF00018">
    <property type="entry name" value="SH3_1"/>
    <property type="match status" value="1"/>
</dbReference>
<evidence type="ECO:0000259" key="16">
    <source>
        <dbReference type="PROSITE" id="PS50002"/>
    </source>
</evidence>
<dbReference type="PROSITE" id="PS50002">
    <property type="entry name" value="SH3"/>
    <property type="match status" value="1"/>
</dbReference>
<dbReference type="FunFam" id="3.30.200.20:FF:000085">
    <property type="entry name" value="Mitogen-activated protein kinase kinase kinase"/>
    <property type="match status" value="1"/>
</dbReference>
<comment type="catalytic activity">
    <reaction evidence="11">
        <text>L-threonyl-[protein] + ATP = O-phospho-L-threonyl-[protein] + ADP + H(+)</text>
        <dbReference type="Rhea" id="RHEA:46608"/>
        <dbReference type="Rhea" id="RHEA-COMP:11060"/>
        <dbReference type="Rhea" id="RHEA-COMP:11605"/>
        <dbReference type="ChEBI" id="CHEBI:15378"/>
        <dbReference type="ChEBI" id="CHEBI:30013"/>
        <dbReference type="ChEBI" id="CHEBI:30616"/>
        <dbReference type="ChEBI" id="CHEBI:61977"/>
        <dbReference type="ChEBI" id="CHEBI:456216"/>
        <dbReference type="EC" id="2.7.11.25"/>
    </reaction>
</comment>
<evidence type="ECO:0000313" key="18">
    <source>
        <dbReference type="EMBL" id="CAH1712134.1"/>
    </source>
</evidence>
<keyword evidence="8 14" id="KW-0547">Nucleotide-binding</keyword>
<keyword evidence="19" id="KW-1185">Reference proteome</keyword>
<keyword evidence="7" id="KW-0677">Repeat</keyword>
<comment type="similarity">
    <text evidence="2">Belongs to the protein kinase superfamily. STE Ser/Thr protein kinase family. MAP kinase kinase kinase subfamily.</text>
</comment>
<evidence type="ECO:0000256" key="6">
    <source>
        <dbReference type="ARBA" id="ARBA00022679"/>
    </source>
</evidence>
<dbReference type="GO" id="GO:0006950">
    <property type="term" value="P:response to stress"/>
    <property type="evidence" value="ECO:0007669"/>
    <property type="project" value="UniProtKB-ARBA"/>
</dbReference>
<evidence type="ECO:0000256" key="14">
    <source>
        <dbReference type="PROSITE-ProRule" id="PRU10141"/>
    </source>
</evidence>
<evidence type="ECO:0000256" key="7">
    <source>
        <dbReference type="ARBA" id="ARBA00022737"/>
    </source>
</evidence>
<dbReference type="Pfam" id="PF07714">
    <property type="entry name" value="PK_Tyr_Ser-Thr"/>
    <property type="match status" value="1"/>
</dbReference>
<dbReference type="AlphaFoldDB" id="A0A9P0NCK8"/>
<feature type="compositionally biased region" description="Polar residues" evidence="15">
    <location>
        <begin position="988"/>
        <end position="998"/>
    </location>
</feature>
<dbReference type="InterPro" id="IPR001245">
    <property type="entry name" value="Ser-Thr/Tyr_kinase_cat_dom"/>
</dbReference>
<evidence type="ECO:0000256" key="5">
    <source>
        <dbReference type="ARBA" id="ARBA00022527"/>
    </source>
</evidence>
<evidence type="ECO:0000313" key="19">
    <source>
        <dbReference type="Proteomes" id="UP001154329"/>
    </source>
</evidence>
<evidence type="ECO:0000256" key="3">
    <source>
        <dbReference type="ARBA" id="ARBA00012406"/>
    </source>
</evidence>
<dbReference type="InterPro" id="IPR017441">
    <property type="entry name" value="Protein_kinase_ATP_BS"/>
</dbReference>
<evidence type="ECO:0000256" key="15">
    <source>
        <dbReference type="SAM" id="MobiDB-lite"/>
    </source>
</evidence>
<sequence>MPPASTSMEHLGPGFGSPNLRNPYSPSRTTKFHGSNAAYANTTTSSAYYTNKYATNHQHQTAAANLPLWTAIYNYEAQGEDELSLKRGDIVEVLSTDAKISGDEGWWTGKLGDKVGIFPANFVTENNILENVTTVVGNAHITEIDFGELELEEVIGVGGFGKVYRGYWNNKEVAVKAARQDPDEDISETVKNVKQEANLFWLLDNENIVSMLGVCLQIPNLCLIMEYARGGSLNRVLMGRKIRPDVLVDWAIQIARGMNYLHNGAPISLIHRDLKSSNVLLSETIENNDLQFKTLKITDFGLAREVYKTTRMSAAGTYAWMAPEVIKKSIFSKASDVWSYGVLLWELLTGEMPYKGIDVLAVAYGVAVNKLTLPIPSTCPQPFRELMEACWHSDSHMRPSFEDILASLDDIVHSAFTQTPHESFHTLQDVWKVEIEQVLDGLRMKEKAFKSKEEELRCREEELSRAQVQQQIAEKHLKQRERDLEAREMELLKWELNIIMQQQQASPAIPTPNKRRGHFKKSNILKMLKKEPNQLPISSPSDFRHTITVQHTSDRKNRDASGPNSPPGSPNIPRLRAIALPADGVKGKTWGPSTFHQRERVQIICGSPSYPSSPATTSFKGWSRSAPNLEKHQLSVRSNFAALQEIDYSGPPMSAAYCWPDDYEDDDNLLRIQRSRSSDRHRTNTPGDGMPVPVSSKPSSSAAAAATTTATNHKTAPLLESVLRAAASMLAGFALGGADIRTCTSSGRNAVSTAGLQHISTDTSNTTTSTSDLNFCLNNSSARQHKHNTYHGPSSKHFRAPLPQSSDAKPLRFTDSPQHRLSRSRRKSRPPPRRKSSSVTRCTDDKSHHSFYGTTSSDYYQQTELSHIGYRQWSSDRSGYRQLSNDRCGVTSAGYEYENGGLYAYDNPTANHNDVIGGVDDPPSFSRSRYQCGGGNPTFTMEPAETPSAVSHHPQRAPSTSPSLPYLHQRRAGDYSNYFSRDDRLPQPHSTEAPNRPTTLEPGTPSRLRSSLKKTVYSSRQTAVGSSSPGVSPTNPTPPDSLTSDDSSYMSARDSSATSMSTARVRFSPVTLLDLPTHGQHQDSTVPLQAAASTSSSSSSAPNSRRSSSVSEFIA</sequence>
<evidence type="ECO:0000256" key="1">
    <source>
        <dbReference type="ARBA" id="ARBA00001946"/>
    </source>
</evidence>
<dbReference type="InterPro" id="IPR051681">
    <property type="entry name" value="Ser/Thr_Kinases-Pseudokinases"/>
</dbReference>
<feature type="compositionally biased region" description="Basic residues" evidence="15">
    <location>
        <begin position="784"/>
        <end position="799"/>
    </location>
</feature>
<keyword evidence="5" id="KW-0723">Serine/threonine-protein kinase</keyword>
<keyword evidence="9" id="KW-0418">Kinase</keyword>
<keyword evidence="10 14" id="KW-0067">ATP-binding</keyword>
<evidence type="ECO:0000256" key="13">
    <source>
        <dbReference type="PROSITE-ProRule" id="PRU00192"/>
    </source>
</evidence>